<dbReference type="PRINTS" id="PR00260">
    <property type="entry name" value="CHEMTRNSDUCR"/>
</dbReference>
<keyword evidence="2 4" id="KW-0807">Transducer</keyword>
<dbReference type="PANTHER" id="PTHR32089:SF112">
    <property type="entry name" value="LYSOZYME-LIKE PROTEIN-RELATED"/>
    <property type="match status" value="1"/>
</dbReference>
<organism evidence="8 9">
    <name type="scientific">Bowmanella denitrificans</name>
    <dbReference type="NCBI Taxonomy" id="366582"/>
    <lineage>
        <taxon>Bacteria</taxon>
        <taxon>Pseudomonadati</taxon>
        <taxon>Pseudomonadota</taxon>
        <taxon>Gammaproteobacteria</taxon>
        <taxon>Alteromonadales</taxon>
        <taxon>Alteromonadaceae</taxon>
        <taxon>Bowmanella</taxon>
    </lineage>
</organism>
<comment type="caution">
    <text evidence="8">The sequence shown here is derived from an EMBL/GenBank/DDBJ whole genome shotgun (WGS) entry which is preliminary data.</text>
</comment>
<dbReference type="SUPFAM" id="SSF58104">
    <property type="entry name" value="Methyl-accepting chemotaxis protein (MCP) signaling domain"/>
    <property type="match status" value="1"/>
</dbReference>
<evidence type="ECO:0000256" key="3">
    <source>
        <dbReference type="ARBA" id="ARBA00029447"/>
    </source>
</evidence>
<comment type="subcellular location">
    <subcellularLocation>
        <location evidence="1">Membrane</location>
    </subcellularLocation>
</comment>
<feature type="domain" description="Methyl-accepting transducer" evidence="7">
    <location>
        <begin position="117"/>
        <end position="266"/>
    </location>
</feature>
<accession>A0ABN0XFK4</accession>
<comment type="similarity">
    <text evidence="3">Belongs to the methyl-accepting chemotaxis (MCP) protein family.</text>
</comment>
<evidence type="ECO:0000256" key="4">
    <source>
        <dbReference type="PROSITE-ProRule" id="PRU00284"/>
    </source>
</evidence>
<dbReference type="InterPro" id="IPR004089">
    <property type="entry name" value="MCPsignal_dom"/>
</dbReference>
<name>A0ABN0XFK4_9ALTE</name>
<feature type="region of interest" description="Disordered" evidence="5">
    <location>
        <begin position="392"/>
        <end position="412"/>
    </location>
</feature>
<dbReference type="Gene3D" id="1.10.287.950">
    <property type="entry name" value="Methyl-accepting chemotaxis protein"/>
    <property type="match status" value="1"/>
</dbReference>
<evidence type="ECO:0000256" key="6">
    <source>
        <dbReference type="SAM" id="Phobius"/>
    </source>
</evidence>
<evidence type="ECO:0000256" key="2">
    <source>
        <dbReference type="ARBA" id="ARBA00023224"/>
    </source>
</evidence>
<dbReference type="PANTHER" id="PTHR32089">
    <property type="entry name" value="METHYL-ACCEPTING CHEMOTAXIS PROTEIN MCPB"/>
    <property type="match status" value="1"/>
</dbReference>
<keyword evidence="6" id="KW-1133">Transmembrane helix</keyword>
<evidence type="ECO:0000259" key="7">
    <source>
        <dbReference type="PROSITE" id="PS50111"/>
    </source>
</evidence>
<protein>
    <submittedName>
        <fullName evidence="8">Methyl-accepting chemotaxis protein</fullName>
    </submittedName>
</protein>
<feature type="transmembrane region" description="Helical" evidence="6">
    <location>
        <begin position="51"/>
        <end position="69"/>
    </location>
</feature>
<feature type="transmembrane region" description="Helical" evidence="6">
    <location>
        <begin position="25"/>
        <end position="45"/>
    </location>
</feature>
<dbReference type="SMART" id="SM00283">
    <property type="entry name" value="MA"/>
    <property type="match status" value="1"/>
</dbReference>
<sequence length="412" mass="45210">MRMFSPDNQITGDTMLDIHSGNNRLLLVGTVVLAFLPPVICLWLSGASWALMLSGTLLGMAGLLAFWYLSAVTVAKDPFVEELPMQNPAESERQLLANYQQTLLELLPLWTSLQDLVNQQVESNINDLVQRFSHIHEQLQVSVQTSRKTASGMQGQQGLSQVIEEADTELGQIVHILQQAMANRRELLKEITELAAITDELKAMGAEVAGIASQTNLLALNAAIEAARAGEQGRGFAVVADEVRTLSTRSGETGARITQRIDQANETLQKTLSRTTKFAEQDEQQMADAQASIGNVLSSFKESGQGIIESAKVLEDESHQIQKDVGDVLVGLQFQDRISQILGHIKDDMHKLQHTLDQHQHLLQTGELAPPIDIQAWLNALSSTYTTMEQAAVHRGGKSKGKPQDNSDVTFF</sequence>
<dbReference type="InterPro" id="IPR004090">
    <property type="entry name" value="Chemotax_Me-accpt_rcpt"/>
</dbReference>
<dbReference type="PROSITE" id="PS50111">
    <property type="entry name" value="CHEMOTAXIS_TRANSDUC_2"/>
    <property type="match status" value="1"/>
</dbReference>
<dbReference type="Proteomes" id="UP001501757">
    <property type="component" value="Unassembled WGS sequence"/>
</dbReference>
<reference evidence="8 9" key="1">
    <citation type="journal article" date="2019" name="Int. J. Syst. Evol. Microbiol.">
        <title>The Global Catalogue of Microorganisms (GCM) 10K type strain sequencing project: providing services to taxonomists for standard genome sequencing and annotation.</title>
        <authorList>
            <consortium name="The Broad Institute Genomics Platform"/>
            <consortium name="The Broad Institute Genome Sequencing Center for Infectious Disease"/>
            <person name="Wu L."/>
            <person name="Ma J."/>
        </authorList>
    </citation>
    <scope>NUCLEOTIDE SEQUENCE [LARGE SCALE GENOMIC DNA]</scope>
    <source>
        <strain evidence="8 9">JCM 13378</strain>
    </source>
</reference>
<evidence type="ECO:0000313" key="9">
    <source>
        <dbReference type="Proteomes" id="UP001501757"/>
    </source>
</evidence>
<dbReference type="Pfam" id="PF00015">
    <property type="entry name" value="MCPsignal"/>
    <property type="match status" value="1"/>
</dbReference>
<keyword evidence="6" id="KW-0812">Transmembrane</keyword>
<gene>
    <name evidence="8" type="ORF">GCM10009092_29180</name>
</gene>
<dbReference type="EMBL" id="BAAAEI010000015">
    <property type="protein sequence ID" value="GAA0362934.1"/>
    <property type="molecule type" value="Genomic_DNA"/>
</dbReference>
<keyword evidence="9" id="KW-1185">Reference proteome</keyword>
<evidence type="ECO:0000256" key="1">
    <source>
        <dbReference type="ARBA" id="ARBA00004370"/>
    </source>
</evidence>
<evidence type="ECO:0000256" key="5">
    <source>
        <dbReference type="SAM" id="MobiDB-lite"/>
    </source>
</evidence>
<proteinExistence type="inferred from homology"/>
<keyword evidence="6" id="KW-0472">Membrane</keyword>
<evidence type="ECO:0000313" key="8">
    <source>
        <dbReference type="EMBL" id="GAA0362934.1"/>
    </source>
</evidence>